<dbReference type="InterPro" id="IPR035929">
    <property type="entry name" value="CoaB-like_sf"/>
</dbReference>
<accession>A0A7I8W4B6</accession>
<feature type="region of interest" description="Disordered" evidence="8">
    <location>
        <begin position="327"/>
        <end position="352"/>
    </location>
</feature>
<protein>
    <recommendedName>
        <fullName evidence="6">Phosphopantothenate--cysteine ligase</fullName>
        <ecNumber evidence="5">6.3.2.51</ecNumber>
    </recommendedName>
    <alternativeName>
        <fullName evidence="7">Phosphopantothenoylcysteine synthetase</fullName>
    </alternativeName>
</protein>
<dbReference type="GO" id="GO:0015937">
    <property type="term" value="P:coenzyme A biosynthetic process"/>
    <property type="evidence" value="ECO:0007669"/>
    <property type="project" value="UniProtKB-ARBA"/>
</dbReference>
<dbReference type="InterPro" id="IPR007085">
    <property type="entry name" value="DNA/pantothenate-metab_flavo_C"/>
</dbReference>
<evidence type="ECO:0000256" key="8">
    <source>
        <dbReference type="SAM" id="MobiDB-lite"/>
    </source>
</evidence>
<evidence type="ECO:0000256" key="6">
    <source>
        <dbReference type="ARBA" id="ARBA00068949"/>
    </source>
</evidence>
<dbReference type="SUPFAM" id="SSF102645">
    <property type="entry name" value="CoaB-like"/>
    <property type="match status" value="1"/>
</dbReference>
<dbReference type="EC" id="6.3.2.51" evidence="5"/>
<evidence type="ECO:0000256" key="5">
    <source>
        <dbReference type="ARBA" id="ARBA00066585"/>
    </source>
</evidence>
<dbReference type="PANTHER" id="PTHR12290">
    <property type="entry name" value="CORNICHON-RELATED"/>
    <property type="match status" value="1"/>
</dbReference>
<evidence type="ECO:0000256" key="2">
    <source>
        <dbReference type="ARBA" id="ARBA00051127"/>
    </source>
</evidence>
<keyword evidence="11" id="KW-1185">Reference proteome</keyword>
<organism evidence="10 11">
    <name type="scientific">Dimorphilus gyrociliatus</name>
    <dbReference type="NCBI Taxonomy" id="2664684"/>
    <lineage>
        <taxon>Eukaryota</taxon>
        <taxon>Metazoa</taxon>
        <taxon>Spiralia</taxon>
        <taxon>Lophotrochozoa</taxon>
        <taxon>Annelida</taxon>
        <taxon>Polychaeta</taxon>
        <taxon>Polychaeta incertae sedis</taxon>
        <taxon>Dinophilidae</taxon>
        <taxon>Dimorphilus</taxon>
    </lineage>
</organism>
<evidence type="ECO:0000313" key="11">
    <source>
        <dbReference type="Proteomes" id="UP000549394"/>
    </source>
</evidence>
<dbReference type="FunFam" id="3.40.50.10300:FF:000002">
    <property type="entry name" value="Phosphopantothenate--cysteine ligase 2"/>
    <property type="match status" value="1"/>
</dbReference>
<evidence type="ECO:0000256" key="3">
    <source>
        <dbReference type="ARBA" id="ARBA00052332"/>
    </source>
</evidence>
<dbReference type="AlphaFoldDB" id="A0A7I8W4B6"/>
<evidence type="ECO:0000256" key="4">
    <source>
        <dbReference type="ARBA" id="ARBA00060296"/>
    </source>
</evidence>
<sequence>MDTESTVTKEKSRSLSGNQERIKDFFEFSKPPQNIEFFEELLMNFISEHENSNRKIVLITSGGTTVPLESRTVRFIDNFSAGTRGSSSAEHFLKNDYAVVFLHRKGSLEPFKRSLPPRDFLEALTVTKDDVVQVKPSYCSFIKKLLYEYEKCKNEKLLLSICFTTLDEYLYLLKLCSQGLSNLGPRVMFYLAAAVSDFYIPNNELPEHKIQSSAGPLNIKLHLVPKMLSPLVSEWASSAFVTSFKLETDPKLLIPKAKKALEKYKHQVVIGNVLDTRKREVYLVTTENVTPIRLKNFDITKGVEIEQYLVEQLIKDHHIFINSNLSNKRDQKKKTEQSHEVDVPAEDISSTS</sequence>
<evidence type="ECO:0000256" key="1">
    <source>
        <dbReference type="ARBA" id="ARBA00005703"/>
    </source>
</evidence>
<dbReference type="GO" id="GO:0004632">
    <property type="term" value="F:phosphopantothenate--cysteine ligase activity"/>
    <property type="evidence" value="ECO:0007669"/>
    <property type="project" value="UniProtKB-ARBA"/>
</dbReference>
<comment type="catalytic activity">
    <reaction evidence="2">
        <text>(R)-4'-phosphopantothenate + L-cysteine + ATP = N-[(R)-4-phosphopantothenoyl]-L-cysteine + AMP + diphosphate + H(+)</text>
        <dbReference type="Rhea" id="RHEA:25156"/>
        <dbReference type="ChEBI" id="CHEBI:10986"/>
        <dbReference type="ChEBI" id="CHEBI:15378"/>
        <dbReference type="ChEBI" id="CHEBI:30616"/>
        <dbReference type="ChEBI" id="CHEBI:33019"/>
        <dbReference type="ChEBI" id="CHEBI:35235"/>
        <dbReference type="ChEBI" id="CHEBI:59458"/>
        <dbReference type="ChEBI" id="CHEBI:456215"/>
        <dbReference type="EC" id="6.3.2.51"/>
    </reaction>
    <physiologicalReaction direction="left-to-right" evidence="2">
        <dbReference type="Rhea" id="RHEA:25157"/>
    </physiologicalReaction>
</comment>
<name>A0A7I8W4B6_9ANNE</name>
<proteinExistence type="inferred from homology"/>
<evidence type="ECO:0000259" key="9">
    <source>
        <dbReference type="Pfam" id="PF04127"/>
    </source>
</evidence>
<dbReference type="Proteomes" id="UP000549394">
    <property type="component" value="Unassembled WGS sequence"/>
</dbReference>
<dbReference type="EMBL" id="CAJFCJ010000019">
    <property type="protein sequence ID" value="CAD5122945.1"/>
    <property type="molecule type" value="Genomic_DNA"/>
</dbReference>
<dbReference type="Gene3D" id="3.40.50.10300">
    <property type="entry name" value="CoaB-like"/>
    <property type="match status" value="1"/>
</dbReference>
<dbReference type="OrthoDB" id="70224at2759"/>
<comment type="catalytic activity">
    <reaction evidence="3">
        <text>(R)-4'-phosphopantothenate + L-cysteine + CTP = N-[(R)-4-phosphopantothenoyl]-L-cysteine + CMP + diphosphate + H(+)</text>
        <dbReference type="Rhea" id="RHEA:19397"/>
        <dbReference type="ChEBI" id="CHEBI:10986"/>
        <dbReference type="ChEBI" id="CHEBI:15378"/>
        <dbReference type="ChEBI" id="CHEBI:33019"/>
        <dbReference type="ChEBI" id="CHEBI:35235"/>
        <dbReference type="ChEBI" id="CHEBI:37563"/>
        <dbReference type="ChEBI" id="CHEBI:59458"/>
        <dbReference type="ChEBI" id="CHEBI:60377"/>
    </reaction>
    <physiologicalReaction direction="left-to-right" evidence="3">
        <dbReference type="Rhea" id="RHEA:19398"/>
    </physiologicalReaction>
</comment>
<evidence type="ECO:0000256" key="7">
    <source>
        <dbReference type="ARBA" id="ARBA00080986"/>
    </source>
</evidence>
<feature type="domain" description="DNA/pantothenate metabolism flavoprotein C-terminal" evidence="9">
    <location>
        <begin position="188"/>
        <end position="278"/>
    </location>
</feature>
<gene>
    <name evidence="10" type="ORF">DGYR_LOCUS10685</name>
</gene>
<feature type="compositionally biased region" description="Basic and acidic residues" evidence="8">
    <location>
        <begin position="327"/>
        <end position="342"/>
    </location>
</feature>
<comment type="function">
    <text evidence="4">Catalyzes the second step in the biosynthesis of coenzyme A from vitamin B5, where cysteine is conjugated to 4'-phosphopantothenate to form 4-phosphopantothenoylcysteine. Has a preference for ATP over CTP as a cosubstrate.</text>
</comment>
<evidence type="ECO:0000313" key="10">
    <source>
        <dbReference type="EMBL" id="CAD5122945.1"/>
    </source>
</evidence>
<comment type="caution">
    <text evidence="10">The sequence shown here is derived from an EMBL/GenBank/DDBJ whole genome shotgun (WGS) entry which is preliminary data.</text>
</comment>
<dbReference type="Pfam" id="PF04127">
    <property type="entry name" value="DFP"/>
    <property type="match status" value="1"/>
</dbReference>
<comment type="similarity">
    <text evidence="1">Belongs to the PPC synthetase family.</text>
</comment>
<reference evidence="10 11" key="1">
    <citation type="submission" date="2020-08" db="EMBL/GenBank/DDBJ databases">
        <authorList>
            <person name="Hejnol A."/>
        </authorList>
    </citation>
    <scope>NUCLEOTIDE SEQUENCE [LARGE SCALE GENOMIC DNA]</scope>
</reference>